<feature type="transmembrane region" description="Helical" evidence="9">
    <location>
        <begin position="6"/>
        <end position="26"/>
    </location>
</feature>
<evidence type="ECO:0000256" key="1">
    <source>
        <dbReference type="ARBA" id="ARBA00004127"/>
    </source>
</evidence>
<comment type="similarity">
    <text evidence="2">Belongs to the V-ATPase e1/e2 subunit family.</text>
</comment>
<keyword evidence="6 9" id="KW-1133">Transmembrane helix</keyword>
<evidence type="ECO:0000256" key="3">
    <source>
        <dbReference type="ARBA" id="ARBA00022448"/>
    </source>
</evidence>
<comment type="subcellular location">
    <subcellularLocation>
        <location evidence="1">Endomembrane system</location>
        <topology evidence="1">Multi-pass membrane protein</topology>
    </subcellularLocation>
</comment>
<dbReference type="OrthoDB" id="1508846at2759"/>
<comment type="caution">
    <text evidence="10">The sequence shown here is derived from an EMBL/GenBank/DDBJ whole genome shotgun (WGS) entry which is preliminary data.</text>
</comment>
<keyword evidence="5" id="KW-0375">Hydrogen ion transport</keyword>
<dbReference type="PANTHER" id="PTHR12263:SF0">
    <property type="entry name" value="V-TYPE PROTON ATPASE SUBUNIT"/>
    <property type="match status" value="1"/>
</dbReference>
<evidence type="ECO:0000256" key="7">
    <source>
        <dbReference type="ARBA" id="ARBA00023065"/>
    </source>
</evidence>
<dbReference type="GO" id="GO:0046961">
    <property type="term" value="F:proton-transporting ATPase activity, rotational mechanism"/>
    <property type="evidence" value="ECO:0007669"/>
    <property type="project" value="InterPro"/>
</dbReference>
<organism evidence="10 11">
    <name type="scientific">Trichonephila clavata</name>
    <name type="common">Joro spider</name>
    <name type="synonym">Nephila clavata</name>
    <dbReference type="NCBI Taxonomy" id="2740835"/>
    <lineage>
        <taxon>Eukaryota</taxon>
        <taxon>Metazoa</taxon>
        <taxon>Ecdysozoa</taxon>
        <taxon>Arthropoda</taxon>
        <taxon>Chelicerata</taxon>
        <taxon>Arachnida</taxon>
        <taxon>Araneae</taxon>
        <taxon>Araneomorphae</taxon>
        <taxon>Entelegynae</taxon>
        <taxon>Araneoidea</taxon>
        <taxon>Nephilidae</taxon>
        <taxon>Trichonephila</taxon>
    </lineage>
</organism>
<dbReference type="Proteomes" id="UP000887116">
    <property type="component" value="Unassembled WGS sequence"/>
</dbReference>
<proteinExistence type="inferred from homology"/>
<dbReference type="GO" id="GO:0033181">
    <property type="term" value="C:plasma membrane proton-transporting V-type ATPase complex"/>
    <property type="evidence" value="ECO:0007669"/>
    <property type="project" value="TreeGrafter"/>
</dbReference>
<keyword evidence="7" id="KW-0406">Ion transport</keyword>
<evidence type="ECO:0000256" key="2">
    <source>
        <dbReference type="ARBA" id="ARBA00008328"/>
    </source>
</evidence>
<sequence>MAASAYPFIILTLFWFLVGGILPWFVPKGVNRGIIQTMLVLTAVCCYLFWLCCYMAQMNPLIGPQLPKQTLAVMMEVWK</sequence>
<evidence type="ECO:0000256" key="6">
    <source>
        <dbReference type="ARBA" id="ARBA00022989"/>
    </source>
</evidence>
<name>A0A8X6F124_TRICU</name>
<reference evidence="10" key="1">
    <citation type="submission" date="2020-07" db="EMBL/GenBank/DDBJ databases">
        <title>Multicomponent nature underlies the extraordinary mechanical properties of spider dragline silk.</title>
        <authorList>
            <person name="Kono N."/>
            <person name="Nakamura H."/>
            <person name="Mori M."/>
            <person name="Yoshida Y."/>
            <person name="Ohtoshi R."/>
            <person name="Malay A.D."/>
            <person name="Moran D.A.P."/>
            <person name="Tomita M."/>
            <person name="Numata K."/>
            <person name="Arakawa K."/>
        </authorList>
    </citation>
    <scope>NUCLEOTIDE SEQUENCE</scope>
</reference>
<dbReference type="GO" id="GO:0012505">
    <property type="term" value="C:endomembrane system"/>
    <property type="evidence" value="ECO:0007669"/>
    <property type="project" value="UniProtKB-SubCell"/>
</dbReference>
<dbReference type="PIRSF" id="PIRSF038097">
    <property type="entry name" value="V-ATP_synth_e1/e2"/>
    <property type="match status" value="1"/>
</dbReference>
<dbReference type="AlphaFoldDB" id="A0A8X6F124"/>
<gene>
    <name evidence="10" type="primary">ATP6V0E2</name>
    <name evidence="10" type="ORF">TNCT_273501</name>
</gene>
<protein>
    <submittedName>
        <fullName evidence="10">V-type proton ATPase subunit e 2</fullName>
    </submittedName>
</protein>
<evidence type="ECO:0000256" key="8">
    <source>
        <dbReference type="ARBA" id="ARBA00023136"/>
    </source>
</evidence>
<keyword evidence="8 9" id="KW-0472">Membrane</keyword>
<accession>A0A8X6F124</accession>
<dbReference type="InterPro" id="IPR008389">
    <property type="entry name" value="ATPase_V0-cplx_e1/e2_su"/>
</dbReference>
<feature type="transmembrane region" description="Helical" evidence="9">
    <location>
        <begin position="38"/>
        <end position="57"/>
    </location>
</feature>
<evidence type="ECO:0000256" key="9">
    <source>
        <dbReference type="SAM" id="Phobius"/>
    </source>
</evidence>
<dbReference type="GO" id="GO:0033179">
    <property type="term" value="C:proton-transporting V-type ATPase, V0 domain"/>
    <property type="evidence" value="ECO:0007669"/>
    <property type="project" value="InterPro"/>
</dbReference>
<keyword evidence="11" id="KW-1185">Reference proteome</keyword>
<dbReference type="EMBL" id="BMAO01030299">
    <property type="protein sequence ID" value="GFQ67027.1"/>
    <property type="molecule type" value="Genomic_DNA"/>
</dbReference>
<dbReference type="PANTHER" id="PTHR12263">
    <property type="entry name" value="VACUOLAR ATP SYNTHASE SUBUNIT H"/>
    <property type="match status" value="1"/>
</dbReference>
<evidence type="ECO:0000256" key="5">
    <source>
        <dbReference type="ARBA" id="ARBA00022781"/>
    </source>
</evidence>
<keyword evidence="4 9" id="KW-0812">Transmembrane</keyword>
<keyword evidence="3" id="KW-0813">Transport</keyword>
<evidence type="ECO:0000313" key="11">
    <source>
        <dbReference type="Proteomes" id="UP000887116"/>
    </source>
</evidence>
<evidence type="ECO:0000313" key="10">
    <source>
        <dbReference type="EMBL" id="GFQ67027.1"/>
    </source>
</evidence>
<dbReference type="Pfam" id="PF05493">
    <property type="entry name" value="ATP_synt_H"/>
    <property type="match status" value="1"/>
</dbReference>
<evidence type="ECO:0000256" key="4">
    <source>
        <dbReference type="ARBA" id="ARBA00022692"/>
    </source>
</evidence>
<dbReference type="InterPro" id="IPR017385">
    <property type="entry name" value="ATPase_V0-cplx_e1/e2_su_met"/>
</dbReference>